<dbReference type="Gene3D" id="1.25.40.10">
    <property type="entry name" value="Tetratricopeptide repeat domain"/>
    <property type="match status" value="2"/>
</dbReference>
<keyword evidence="7" id="KW-0723">Serine/threonine-protein kinase</keyword>
<evidence type="ECO:0000313" key="7">
    <source>
        <dbReference type="EMBL" id="ROH92035.1"/>
    </source>
</evidence>
<keyword evidence="3 7" id="KW-0418">Kinase</keyword>
<evidence type="ECO:0000256" key="5">
    <source>
        <dbReference type="PROSITE-ProRule" id="PRU10141"/>
    </source>
</evidence>
<feature type="domain" description="Protein kinase" evidence="6">
    <location>
        <begin position="31"/>
        <end position="299"/>
    </location>
</feature>
<dbReference type="PROSITE" id="PS00108">
    <property type="entry name" value="PROTEIN_KINASE_ST"/>
    <property type="match status" value="1"/>
</dbReference>
<dbReference type="Proteomes" id="UP000282106">
    <property type="component" value="Unassembled WGS sequence"/>
</dbReference>
<dbReference type="InterPro" id="IPR011990">
    <property type="entry name" value="TPR-like_helical_dom_sf"/>
</dbReference>
<dbReference type="SUPFAM" id="SSF56112">
    <property type="entry name" value="Protein kinase-like (PK-like)"/>
    <property type="match status" value="1"/>
</dbReference>
<keyword evidence="2 5" id="KW-0547">Nucleotide-binding</keyword>
<dbReference type="CDD" id="cd14014">
    <property type="entry name" value="STKc_PknB_like"/>
    <property type="match status" value="1"/>
</dbReference>
<dbReference type="Pfam" id="PF13424">
    <property type="entry name" value="TPR_12"/>
    <property type="match status" value="1"/>
</dbReference>
<dbReference type="InterPro" id="IPR000719">
    <property type="entry name" value="Prot_kinase_dom"/>
</dbReference>
<gene>
    <name evidence="7" type="ORF">ED208_06600</name>
</gene>
<proteinExistence type="predicted"/>
<dbReference type="GO" id="GO:0005524">
    <property type="term" value="F:ATP binding"/>
    <property type="evidence" value="ECO:0007669"/>
    <property type="project" value="UniProtKB-UniRule"/>
</dbReference>
<dbReference type="SMART" id="SM00220">
    <property type="entry name" value="S_TKc"/>
    <property type="match status" value="1"/>
</dbReference>
<keyword evidence="1" id="KW-0808">Transferase</keyword>
<organism evidence="7 8">
    <name type="scientific">Stagnimonas aquatica</name>
    <dbReference type="NCBI Taxonomy" id="2689987"/>
    <lineage>
        <taxon>Bacteria</taxon>
        <taxon>Pseudomonadati</taxon>
        <taxon>Pseudomonadota</taxon>
        <taxon>Gammaproteobacteria</taxon>
        <taxon>Nevskiales</taxon>
        <taxon>Nevskiaceae</taxon>
        <taxon>Stagnimonas</taxon>
    </lineage>
</organism>
<dbReference type="Gene3D" id="3.30.200.20">
    <property type="entry name" value="Phosphorylase Kinase, domain 1"/>
    <property type="match status" value="1"/>
</dbReference>
<evidence type="ECO:0000259" key="6">
    <source>
        <dbReference type="PROSITE" id="PS50011"/>
    </source>
</evidence>
<keyword evidence="8" id="KW-1185">Reference proteome</keyword>
<dbReference type="Gene3D" id="1.10.510.10">
    <property type="entry name" value="Transferase(Phosphotransferase) domain 1"/>
    <property type="match status" value="1"/>
</dbReference>
<dbReference type="Pfam" id="PF00069">
    <property type="entry name" value="Pkinase"/>
    <property type="match status" value="1"/>
</dbReference>
<dbReference type="EMBL" id="RJVO01000002">
    <property type="protein sequence ID" value="ROH92035.1"/>
    <property type="molecule type" value="Genomic_DNA"/>
</dbReference>
<dbReference type="Pfam" id="PF13374">
    <property type="entry name" value="TPR_10"/>
    <property type="match status" value="1"/>
</dbReference>
<evidence type="ECO:0000256" key="1">
    <source>
        <dbReference type="ARBA" id="ARBA00022679"/>
    </source>
</evidence>
<feature type="binding site" evidence="5">
    <location>
        <position position="60"/>
    </location>
    <ligand>
        <name>ATP</name>
        <dbReference type="ChEBI" id="CHEBI:30616"/>
    </ligand>
</feature>
<evidence type="ECO:0000256" key="3">
    <source>
        <dbReference type="ARBA" id="ARBA00022777"/>
    </source>
</evidence>
<reference evidence="7 8" key="1">
    <citation type="submission" date="2018-10" db="EMBL/GenBank/DDBJ databases">
        <authorList>
            <person name="Chen W.-M."/>
        </authorList>
    </citation>
    <scope>NUCLEOTIDE SEQUENCE [LARGE SCALE GENOMIC DNA]</scope>
    <source>
        <strain evidence="7 8">THS-13</strain>
    </source>
</reference>
<dbReference type="PANTHER" id="PTHR43289:SF34">
    <property type="entry name" value="SERINE_THREONINE-PROTEIN KINASE YBDM-RELATED"/>
    <property type="match status" value="1"/>
</dbReference>
<dbReference type="InterPro" id="IPR011009">
    <property type="entry name" value="Kinase-like_dom_sf"/>
</dbReference>
<comment type="caution">
    <text evidence="7">The sequence shown here is derived from an EMBL/GenBank/DDBJ whole genome shotgun (WGS) entry which is preliminary data.</text>
</comment>
<dbReference type="GO" id="GO:0004674">
    <property type="term" value="F:protein serine/threonine kinase activity"/>
    <property type="evidence" value="ECO:0007669"/>
    <property type="project" value="UniProtKB-KW"/>
</dbReference>
<dbReference type="PROSITE" id="PS00107">
    <property type="entry name" value="PROTEIN_KINASE_ATP"/>
    <property type="match status" value="1"/>
</dbReference>
<evidence type="ECO:0000313" key="8">
    <source>
        <dbReference type="Proteomes" id="UP000282106"/>
    </source>
</evidence>
<evidence type="ECO:0000256" key="2">
    <source>
        <dbReference type="ARBA" id="ARBA00022741"/>
    </source>
</evidence>
<dbReference type="PROSITE" id="PS50011">
    <property type="entry name" value="PROTEIN_KINASE_DOM"/>
    <property type="match status" value="1"/>
</dbReference>
<dbReference type="SUPFAM" id="SSF48452">
    <property type="entry name" value="TPR-like"/>
    <property type="match status" value="2"/>
</dbReference>
<dbReference type="InParanoid" id="A0A3N0VH42"/>
<accession>A0A3N0VH42</accession>
<dbReference type="AlphaFoldDB" id="A0A3N0VH42"/>
<evidence type="ECO:0000256" key="4">
    <source>
        <dbReference type="ARBA" id="ARBA00022840"/>
    </source>
</evidence>
<name>A0A3N0VH42_9GAMM</name>
<dbReference type="InterPro" id="IPR008271">
    <property type="entry name" value="Ser/Thr_kinase_AS"/>
</dbReference>
<sequence>MLDHHRRIAMDASPSPAMPIAESHPDYIGPYRILGLLGEGAMGRVYRAEQDSPHREVALKLSGTAALSAEARRRFEREIELLGALEHPDIARLYGGGLYQTALGEMPYLVMELVRGQPLGEAARDWPLRRKLELLVRLARAVHYAHTRGVVHRDLKPANVLVTAEGTPKVLDFGLARARDDGEGSQLTRAGEILGTLPYMAWEQLAGEPGQADPRVDVYALGVIAYELLSGVRPHPELPGHSIAAALEVLRSETPQPLAQRAPACRGDLNTIVMKALAREPGQRYESALGLASDLERYLAGQPIEARPPTVGYVLGLFVRRHRALAAAMAVALLALVAGVVVSTRYGLAEARARDAAERRAAQLDASTRFLEDMLTSADPENAQGREVTVKQLLEAARINLDGDAGMAPAVRALAARAIGMSYAQLGDTATGLRLLDQADAAFKAAEHEGSADDLYSRQKLSLTRAQILVVMGEYQQSLDLLAPLIAGPVPADELGLRQRLEAEQVALVANGNLGYSKQALEMGRITAALAQARLGATDKATLVSRLNVATMLYYMGQVQDAQAAFAALMPDLDAGYGKNHPFTLIARQNQANTLRDAGDLEGAIAALRGVVADMGRVLGENHYTTLSARLSLGRALAASPERLAEAETVIAAVYEQYRLQRGEQAHTTLMTASTLAQLLTDRGEYAKAERLYREQIAVRERMSGGDSADRLSPQHGLAQLLLKTRRLSEAEAVMGPLLARALASEQMGAAHPTSLAYQQTQAEILLAQGETAAARALLDRAAVSAEQALGLAHARTGKLLEKLVAADTALGREDLADADRARLQQARKAAAEKQK</sequence>
<protein>
    <submittedName>
        <fullName evidence="7">Serine/threonine protein kinase</fullName>
    </submittedName>
</protein>
<dbReference type="InterPro" id="IPR017441">
    <property type="entry name" value="Protein_kinase_ATP_BS"/>
</dbReference>
<dbReference type="PANTHER" id="PTHR43289">
    <property type="entry name" value="MITOGEN-ACTIVATED PROTEIN KINASE KINASE KINASE 20-RELATED"/>
    <property type="match status" value="1"/>
</dbReference>
<keyword evidence="4 5" id="KW-0067">ATP-binding</keyword>